<dbReference type="AlphaFoldDB" id="A0A8I0MJA5"/>
<dbReference type="EMBL" id="VKME01000008">
    <property type="protein sequence ID" value="MBE0127959.1"/>
    <property type="molecule type" value="Genomic_DNA"/>
</dbReference>
<name>A0A8I0MJA5_CITAM</name>
<evidence type="ECO:0000313" key="1">
    <source>
        <dbReference type="EMBL" id="MBE0127959.1"/>
    </source>
</evidence>
<dbReference type="RefSeq" id="WP_192478178.1">
    <property type="nucleotide sequence ID" value="NZ_VKME01000008.1"/>
</dbReference>
<proteinExistence type="predicted"/>
<sequence>MNKQLWWKRAMSESLLCNKDISELVKARLKAHKWTLRDCVSAYNSRRKNDASLQQAPELNKDFLLRIKNNNFEVTNLRVLKLCDFFKIPVSVSGPRRVFQKEFARVEALAEGDPALRLRISALLMNIADLAEQMDRADK</sequence>
<evidence type="ECO:0000313" key="2">
    <source>
        <dbReference type="Proteomes" id="UP000656723"/>
    </source>
</evidence>
<reference evidence="1" key="1">
    <citation type="submission" date="2019-07" db="EMBL/GenBank/DDBJ databases">
        <title>KPC-2 carbapenem resistent Enterobacterales isolates from Germany.</title>
        <authorList>
            <person name="Yao Y."/>
            <person name="Falgenhauer L."/>
            <person name="Imirzalioglu C."/>
            <person name="Chakraborty T."/>
        </authorList>
    </citation>
    <scope>NUCLEOTIDE SEQUENCE</scope>
    <source>
        <strain evidence="1">CA13304</strain>
    </source>
</reference>
<comment type="caution">
    <text evidence="1">The sequence shown here is derived from an EMBL/GenBank/DDBJ whole genome shotgun (WGS) entry which is preliminary data.</text>
</comment>
<gene>
    <name evidence="1" type="ORF">FOT72_07935</name>
</gene>
<accession>A0A8I0MJA5</accession>
<protein>
    <submittedName>
        <fullName evidence="1">Uncharacterized protein</fullName>
    </submittedName>
</protein>
<dbReference type="Proteomes" id="UP000656723">
    <property type="component" value="Unassembled WGS sequence"/>
</dbReference>
<organism evidence="1 2">
    <name type="scientific">Citrobacter amalonaticus</name>
    <dbReference type="NCBI Taxonomy" id="35703"/>
    <lineage>
        <taxon>Bacteria</taxon>
        <taxon>Pseudomonadati</taxon>
        <taxon>Pseudomonadota</taxon>
        <taxon>Gammaproteobacteria</taxon>
        <taxon>Enterobacterales</taxon>
        <taxon>Enterobacteriaceae</taxon>
        <taxon>Citrobacter</taxon>
    </lineage>
</organism>